<keyword evidence="4" id="KW-1185">Reference proteome</keyword>
<feature type="compositionally biased region" description="Basic and acidic residues" evidence="2">
    <location>
        <begin position="427"/>
        <end position="436"/>
    </location>
</feature>
<sequence length="762" mass="89292">MSNLQNSNEKNPLVEMIVSEIEEKQQETKKLITTKINRIKKLEADLENQVKNPNQTENQLAKEIEEEKKGLQKLKREFSLLRKQGEELHAKLESKEKTDEMEKNPEKWVSEQEKKLKEQRDHLESEIETLKKTDSTLDETGRQLKEQKQKASERLENRKKVLEMIKQNRKKAKASRKSRETMIGTFEEKMTDQIKLTEARIAKEKVEQAKNQLQQGLNQMRGHVEGIRKEQQQWMEEYNKTMEDLKQNKEETKKDIEEFEVQIAQLEATAKEIEEKKFSLQTRITEIEKALQEVGKMEQNTEEIHKIIEQRSSLDQQTLAEAEQTVANLKKARDENIQKMKFMRAKADEVTGKIDTHIADLQANITRIEQQRDVTNNLKEQEETFNEKYGQLQKRKAELAKIIEQETDELHMIQKEYSRLSMENQDDEKKPNDPLKKTSQNLPKNVDQLEKQRESIMSRIETNTKTINLLKTQETQLKKTSQQTQNSKAETQKILAAIPKKIKSLTQEISVLEISKKQIDEQISESKKQSEKVFLPDLDLLKETDELKTAQSLFQKRISEMQSQLSLHKEQLSKMLSFTETLDKQRQLMSTTYSDKLNNEISKKRAKIIELQTNKELILEETRRREAQLLENNLEIESQIENFSSALLYSHTPQSPTQTNPTYPDHLMEQFVAIQNIDGSWQSSDSFFQILNLTQSQVEKLMPKEISSQIWYTIVGAAFLTSCFPQRKLEWESFVDTSFLWLKNHSVDSVQSYLQIASKLFV</sequence>
<name>A0A9Q0L6W7_ANAIG</name>
<comment type="caution">
    <text evidence="3">The sequence shown here is derived from an EMBL/GenBank/DDBJ whole genome shotgun (WGS) entry which is preliminary data.</text>
</comment>
<feature type="region of interest" description="Disordered" evidence="2">
    <location>
        <begin position="87"/>
        <end position="160"/>
    </location>
</feature>
<keyword evidence="1" id="KW-0175">Coiled coil</keyword>
<evidence type="ECO:0000256" key="1">
    <source>
        <dbReference type="SAM" id="Coils"/>
    </source>
</evidence>
<proteinExistence type="predicted"/>
<feature type="coiled-coil region" evidence="1">
    <location>
        <begin position="470"/>
        <end position="522"/>
    </location>
</feature>
<gene>
    <name evidence="3" type="ORF">M0811_13207</name>
</gene>
<reference evidence="3" key="1">
    <citation type="submission" date="2022-10" db="EMBL/GenBank/DDBJ databases">
        <title>Novel sulphate-reducing endosymbionts in the free-living metamonad Anaeramoeba.</title>
        <authorList>
            <person name="Jerlstrom-Hultqvist J."/>
            <person name="Cepicka I."/>
            <person name="Gallot-Lavallee L."/>
            <person name="Salas-Leiva D."/>
            <person name="Curtis B.A."/>
            <person name="Zahonova K."/>
            <person name="Pipaliya S."/>
            <person name="Dacks J."/>
            <person name="Roger A.J."/>
        </authorList>
    </citation>
    <scope>NUCLEOTIDE SEQUENCE</scope>
    <source>
        <strain evidence="3">BMAN</strain>
    </source>
</reference>
<evidence type="ECO:0000313" key="3">
    <source>
        <dbReference type="EMBL" id="KAJ5067158.1"/>
    </source>
</evidence>
<dbReference type="Proteomes" id="UP001149090">
    <property type="component" value="Unassembled WGS sequence"/>
</dbReference>
<evidence type="ECO:0000313" key="4">
    <source>
        <dbReference type="Proteomes" id="UP001149090"/>
    </source>
</evidence>
<feature type="coiled-coil region" evidence="1">
    <location>
        <begin position="594"/>
        <end position="639"/>
    </location>
</feature>
<dbReference type="AlphaFoldDB" id="A0A9Q0L6W7"/>
<dbReference type="OMA" id="QEISGHA"/>
<feature type="region of interest" description="Disordered" evidence="2">
    <location>
        <begin position="419"/>
        <end position="450"/>
    </location>
</feature>
<feature type="coiled-coil region" evidence="1">
    <location>
        <begin position="196"/>
        <end position="290"/>
    </location>
</feature>
<evidence type="ECO:0000256" key="2">
    <source>
        <dbReference type="SAM" id="MobiDB-lite"/>
    </source>
</evidence>
<accession>A0A9Q0L6W7</accession>
<organism evidence="3 4">
    <name type="scientific">Anaeramoeba ignava</name>
    <name type="common">Anaerobic marine amoeba</name>
    <dbReference type="NCBI Taxonomy" id="1746090"/>
    <lineage>
        <taxon>Eukaryota</taxon>
        <taxon>Metamonada</taxon>
        <taxon>Anaeramoebidae</taxon>
        <taxon>Anaeramoeba</taxon>
    </lineage>
</organism>
<protein>
    <submittedName>
        <fullName evidence="3">Myosin heavy chain non-muscle</fullName>
    </submittedName>
</protein>
<dbReference type="EMBL" id="JAPDFW010000133">
    <property type="protein sequence ID" value="KAJ5067158.1"/>
    <property type="molecule type" value="Genomic_DNA"/>
</dbReference>